<dbReference type="AlphaFoldDB" id="A0A498HKH0"/>
<name>A0A498HKH0_MALDO</name>
<proteinExistence type="predicted"/>
<dbReference type="EMBL" id="RDQH01000342">
    <property type="protein sequence ID" value="RXH71210.1"/>
    <property type="molecule type" value="Genomic_DNA"/>
</dbReference>
<keyword evidence="2" id="KW-1185">Reference proteome</keyword>
<protein>
    <submittedName>
        <fullName evidence="1">Uncharacterized protein</fullName>
    </submittedName>
</protein>
<comment type="caution">
    <text evidence="1">The sequence shown here is derived from an EMBL/GenBank/DDBJ whole genome shotgun (WGS) entry which is preliminary data.</text>
</comment>
<sequence>MHQKPLVLRPRFEIFPLSFLETSVELLRCCSLQLDSRILLNNLYGEELGIQEFCMFYTMRKIFDPYYLFQWRPKMEIGKEIFSDLEFKIFHPLASIAMTV</sequence>
<organism evidence="1 2">
    <name type="scientific">Malus domestica</name>
    <name type="common">Apple</name>
    <name type="synonym">Pyrus malus</name>
    <dbReference type="NCBI Taxonomy" id="3750"/>
    <lineage>
        <taxon>Eukaryota</taxon>
        <taxon>Viridiplantae</taxon>
        <taxon>Streptophyta</taxon>
        <taxon>Embryophyta</taxon>
        <taxon>Tracheophyta</taxon>
        <taxon>Spermatophyta</taxon>
        <taxon>Magnoliopsida</taxon>
        <taxon>eudicotyledons</taxon>
        <taxon>Gunneridae</taxon>
        <taxon>Pentapetalae</taxon>
        <taxon>rosids</taxon>
        <taxon>fabids</taxon>
        <taxon>Rosales</taxon>
        <taxon>Rosaceae</taxon>
        <taxon>Amygdaloideae</taxon>
        <taxon>Maleae</taxon>
        <taxon>Malus</taxon>
    </lineage>
</organism>
<accession>A0A498HKH0</accession>
<reference evidence="1 2" key="1">
    <citation type="submission" date="2018-10" db="EMBL/GenBank/DDBJ databases">
        <title>A high-quality apple genome assembly.</title>
        <authorList>
            <person name="Hu J."/>
        </authorList>
    </citation>
    <scope>NUCLEOTIDE SEQUENCE [LARGE SCALE GENOMIC DNA]</scope>
    <source>
        <strain evidence="2">cv. HFTH1</strain>
        <tissue evidence="1">Young leaf</tissue>
    </source>
</reference>
<evidence type="ECO:0000313" key="1">
    <source>
        <dbReference type="EMBL" id="RXH71210.1"/>
    </source>
</evidence>
<dbReference type="Proteomes" id="UP000290289">
    <property type="component" value="Chromosome 16"/>
</dbReference>
<evidence type="ECO:0000313" key="2">
    <source>
        <dbReference type="Proteomes" id="UP000290289"/>
    </source>
</evidence>
<gene>
    <name evidence="1" type="ORF">DVH24_018565</name>
</gene>